<dbReference type="Gene3D" id="1.10.10.10">
    <property type="entry name" value="Winged helix-like DNA-binding domain superfamily/Winged helix DNA-binding domain"/>
    <property type="match status" value="1"/>
</dbReference>
<comment type="similarity">
    <text evidence="1">Belongs to the CSN12 family.</text>
</comment>
<dbReference type="GO" id="GO:0070390">
    <property type="term" value="C:transcription export complex 2"/>
    <property type="evidence" value="ECO:0007669"/>
    <property type="project" value="TreeGrafter"/>
</dbReference>
<dbReference type="GO" id="GO:0016973">
    <property type="term" value="P:poly(A)+ mRNA export from nucleus"/>
    <property type="evidence" value="ECO:0007669"/>
    <property type="project" value="TreeGrafter"/>
</dbReference>
<feature type="domain" description="PCI" evidence="3">
    <location>
        <begin position="202"/>
        <end position="383"/>
    </location>
</feature>
<reference evidence="4 5" key="1">
    <citation type="submission" date="2020-08" db="EMBL/GenBank/DDBJ databases">
        <authorList>
            <person name="Hejnol A."/>
        </authorList>
    </citation>
    <scope>NUCLEOTIDE SEQUENCE [LARGE SCALE GENOMIC DNA]</scope>
</reference>
<organism evidence="4 5">
    <name type="scientific">Dimorphilus gyrociliatus</name>
    <dbReference type="NCBI Taxonomy" id="2664684"/>
    <lineage>
        <taxon>Eukaryota</taxon>
        <taxon>Metazoa</taxon>
        <taxon>Spiralia</taxon>
        <taxon>Lophotrochozoa</taxon>
        <taxon>Annelida</taxon>
        <taxon>Polychaeta</taxon>
        <taxon>Polychaeta incertae sedis</taxon>
        <taxon>Dinophilidae</taxon>
        <taxon>Dimorphilus</taxon>
    </lineage>
</organism>
<dbReference type="GO" id="GO:0006368">
    <property type="term" value="P:transcription elongation by RNA polymerase II"/>
    <property type="evidence" value="ECO:0007669"/>
    <property type="project" value="TreeGrafter"/>
</dbReference>
<dbReference type="PANTHER" id="PTHR12732:SF0">
    <property type="entry name" value="PCI DOMAIN-CONTAINING PROTEIN 2"/>
    <property type="match status" value="1"/>
</dbReference>
<comment type="caution">
    <text evidence="4">The sequence shown here is derived from an EMBL/GenBank/DDBJ whole genome shotgun (WGS) entry which is preliminary data.</text>
</comment>
<evidence type="ECO:0000313" key="5">
    <source>
        <dbReference type="Proteomes" id="UP000549394"/>
    </source>
</evidence>
<evidence type="ECO:0000313" key="4">
    <source>
        <dbReference type="EMBL" id="CAD5118736.1"/>
    </source>
</evidence>
<dbReference type="PANTHER" id="PTHR12732">
    <property type="entry name" value="UNCHARACTERIZED PROTEASOME COMPONENT REGION PCI-CONTAINING"/>
    <property type="match status" value="1"/>
</dbReference>
<accession>A0A7I8VSQ0</accession>
<dbReference type="AlphaFoldDB" id="A0A7I8VSQ0"/>
<dbReference type="Proteomes" id="UP000549394">
    <property type="component" value="Unassembled WGS sequence"/>
</dbReference>
<dbReference type="InterPro" id="IPR036388">
    <property type="entry name" value="WH-like_DNA-bd_sf"/>
</dbReference>
<gene>
    <name evidence="4" type="ORF">DGYR_LOCUS7067</name>
</gene>
<dbReference type="InterPro" id="IPR000717">
    <property type="entry name" value="PCI_dom"/>
</dbReference>
<dbReference type="GO" id="GO:0003723">
    <property type="term" value="F:RNA binding"/>
    <property type="evidence" value="ECO:0007669"/>
    <property type="project" value="InterPro"/>
</dbReference>
<dbReference type="SMART" id="SM00753">
    <property type="entry name" value="PAM"/>
    <property type="match status" value="1"/>
</dbReference>
<evidence type="ECO:0000256" key="2">
    <source>
        <dbReference type="ARBA" id="ARBA00033214"/>
    </source>
</evidence>
<dbReference type="GO" id="GO:0000973">
    <property type="term" value="P:post-transcriptional tethering of RNA polymerase II gene DNA at nuclear periphery"/>
    <property type="evidence" value="ECO:0007669"/>
    <property type="project" value="TreeGrafter"/>
</dbReference>
<dbReference type="FunFam" id="1.10.10.10:FF:000146">
    <property type="entry name" value="PCI domain-containing protein 2 homolog"/>
    <property type="match status" value="1"/>
</dbReference>
<name>A0A7I8VSQ0_9ANNE</name>
<dbReference type="Pfam" id="PF01399">
    <property type="entry name" value="PCI"/>
    <property type="match status" value="1"/>
</dbReference>
<proteinExistence type="inferred from homology"/>
<protein>
    <recommendedName>
        <fullName evidence="2">CSN12-like protein</fullName>
    </recommendedName>
</protein>
<sequence>MARWDFERYIDELSSCLASFNGEGCSELLGSVPKVPFVRDVYERTYRECSNRGIPTPFDEIIAFRVEAACYEDKSENDRALEFYCNSLNCLVSAFSEMPDENWPLPIMYKLCLATRLAARRINSSKAFERAAEAIMACFRVCTSDTRSSPATSKKWGMLYLVNQLFKVYFAISALHLCKPLIRAIENLRDVKEEQFPLAQRVTYRYFVGRKAMFDSELRNADSNLSFAFERCLKSSIKNKRKILIYLVPVRMLLGRLPQHRLLKKYNLAEFDDVARAVSAGNLLQLDNALSKHEHFFIQCGVYLLLEKLRPMVYRTLFKRVQRIMNTYQIPIGALTTALMAMNVEDVDDDETSCILANLIHDGKVKGYLSYSHQKLVISKQNAFPPFASS</sequence>
<dbReference type="OrthoDB" id="10252687at2759"/>
<dbReference type="GO" id="GO:0003690">
    <property type="term" value="F:double-stranded DNA binding"/>
    <property type="evidence" value="ECO:0007669"/>
    <property type="project" value="InterPro"/>
</dbReference>
<keyword evidence="5" id="KW-1185">Reference proteome</keyword>
<evidence type="ECO:0000256" key="1">
    <source>
        <dbReference type="ARBA" id="ARBA00025771"/>
    </source>
</evidence>
<dbReference type="InterPro" id="IPR045114">
    <property type="entry name" value="Csn12-like"/>
</dbReference>
<dbReference type="EMBL" id="CAJFCJ010000009">
    <property type="protein sequence ID" value="CAD5118736.1"/>
    <property type="molecule type" value="Genomic_DNA"/>
</dbReference>
<evidence type="ECO:0000259" key="3">
    <source>
        <dbReference type="PROSITE" id="PS50250"/>
    </source>
</evidence>
<dbReference type="PROSITE" id="PS50250">
    <property type="entry name" value="PCI"/>
    <property type="match status" value="1"/>
</dbReference>